<dbReference type="OrthoDB" id="4217691at2"/>
<proteinExistence type="predicted"/>
<reference evidence="1 2" key="1">
    <citation type="submission" date="2015-10" db="EMBL/GenBank/DDBJ databases">
        <title>Draft genome sequence of Streptomyces griseoruber DSM 40281, type strain for the species Streptomyces griseoruber.</title>
        <authorList>
            <person name="Ruckert C."/>
            <person name="Winkler A."/>
            <person name="Kalinowski J."/>
            <person name="Kampfer P."/>
            <person name="Glaeser S."/>
        </authorList>
    </citation>
    <scope>NUCLEOTIDE SEQUENCE [LARGE SCALE GENOMIC DNA]</scope>
    <source>
        <strain evidence="1 2">DSM 40281</strain>
    </source>
</reference>
<dbReference type="RefSeq" id="WP_059203231.1">
    <property type="nucleotide sequence ID" value="NZ_JBIRRP010000004.1"/>
</dbReference>
<name>A0A101SPR2_9ACTN</name>
<evidence type="ECO:0000313" key="1">
    <source>
        <dbReference type="EMBL" id="KUN78005.1"/>
    </source>
</evidence>
<dbReference type="Proteomes" id="UP000052982">
    <property type="component" value="Unassembled WGS sequence"/>
</dbReference>
<comment type="caution">
    <text evidence="1">The sequence shown here is derived from an EMBL/GenBank/DDBJ whole genome shotgun (WGS) entry which is preliminary data.</text>
</comment>
<organism evidence="1 2">
    <name type="scientific">Streptomyces griseoruber</name>
    <dbReference type="NCBI Taxonomy" id="1943"/>
    <lineage>
        <taxon>Bacteria</taxon>
        <taxon>Bacillati</taxon>
        <taxon>Actinomycetota</taxon>
        <taxon>Actinomycetes</taxon>
        <taxon>Kitasatosporales</taxon>
        <taxon>Streptomycetaceae</taxon>
        <taxon>Streptomyces</taxon>
    </lineage>
</organism>
<keyword evidence="2" id="KW-1185">Reference proteome</keyword>
<accession>A0A101SPR2</accession>
<dbReference type="EMBL" id="LMWW01000055">
    <property type="protein sequence ID" value="KUN78005.1"/>
    <property type="molecule type" value="Genomic_DNA"/>
</dbReference>
<dbReference type="AlphaFoldDB" id="A0A101SPR2"/>
<protein>
    <submittedName>
        <fullName evidence="1">Uncharacterized protein</fullName>
    </submittedName>
</protein>
<sequence length="206" mass="21495">MSEGAAPVPLDAAWTTVCFDGAAAASWDGPSAGPGRATARVRWRAHPAHGTLLVRRDPLSGTAGGLTHPGPPPCPHPPGRFPCDVQLWAAAGDPRTVRLAEYADVLVSRVESPPWEARRRVDELLLRHPGCLVAGVPESGTRCLVGVRDRTGALRYARPELRGPRVRSAVHLVASVLHAWVVAGGAPESLGSLAAGADGAGPRPPR</sequence>
<gene>
    <name evidence="1" type="ORF">AQJ64_32940</name>
</gene>
<evidence type="ECO:0000313" key="2">
    <source>
        <dbReference type="Proteomes" id="UP000052982"/>
    </source>
</evidence>